<evidence type="ECO:0000313" key="3">
    <source>
        <dbReference type="Proteomes" id="UP000572817"/>
    </source>
</evidence>
<name>A0A8H4J1F1_9PEZI</name>
<sequence length="182" mass="20624">MPTQVRRVLERAIGARRRCADWLEEANVEAKKLNEKHLHLIDALQSANSFVALDVEDVDEKFAVTPADVAIFMGAHGKKEAIFELEVDAEWDEVREGRGDPDPAHDFDKQEKWKLRAFASSEVLRKYLESDELIEGVVKQVEAYARLADQKKDKRKDMKFGGGGQLRLAGEMVHGLLDEHSL</sequence>
<gene>
    <name evidence="2" type="ORF">GTA08_BOTSDO13261</name>
</gene>
<dbReference type="Proteomes" id="UP000572817">
    <property type="component" value="Unassembled WGS sequence"/>
</dbReference>
<comment type="caution">
    <text evidence="2">The sequence shown here is derived from an EMBL/GenBank/DDBJ whole genome shotgun (WGS) entry which is preliminary data.</text>
</comment>
<accession>A0A8H4J1F1</accession>
<reference evidence="2" key="1">
    <citation type="submission" date="2020-04" db="EMBL/GenBank/DDBJ databases">
        <title>Genome Assembly and Annotation of Botryosphaeria dothidea sdau 11-99, a Latent Pathogen of Apple Fruit Ring Rot in China.</title>
        <authorList>
            <person name="Yu C."/>
            <person name="Diao Y."/>
            <person name="Lu Q."/>
            <person name="Zhao J."/>
            <person name="Cui S."/>
            <person name="Peng C."/>
            <person name="He B."/>
            <person name="Liu H."/>
        </authorList>
    </citation>
    <scope>NUCLEOTIDE SEQUENCE [LARGE SCALE GENOMIC DNA]</scope>
    <source>
        <strain evidence="2">Sdau11-99</strain>
    </source>
</reference>
<keyword evidence="3" id="KW-1185">Reference proteome</keyword>
<organism evidence="2 3">
    <name type="scientific">Botryosphaeria dothidea</name>
    <dbReference type="NCBI Taxonomy" id="55169"/>
    <lineage>
        <taxon>Eukaryota</taxon>
        <taxon>Fungi</taxon>
        <taxon>Dikarya</taxon>
        <taxon>Ascomycota</taxon>
        <taxon>Pezizomycotina</taxon>
        <taxon>Dothideomycetes</taxon>
        <taxon>Dothideomycetes incertae sedis</taxon>
        <taxon>Botryosphaeriales</taxon>
        <taxon>Botryosphaeriaceae</taxon>
        <taxon>Botryosphaeria</taxon>
    </lineage>
</organism>
<evidence type="ECO:0000313" key="2">
    <source>
        <dbReference type="EMBL" id="KAF4311192.1"/>
    </source>
</evidence>
<protein>
    <recommendedName>
        <fullName evidence="1">DUF6604 domain-containing protein</fullName>
    </recommendedName>
</protein>
<evidence type="ECO:0000259" key="1">
    <source>
        <dbReference type="Pfam" id="PF20253"/>
    </source>
</evidence>
<feature type="domain" description="DUF6604" evidence="1">
    <location>
        <begin position="1"/>
        <end position="47"/>
    </location>
</feature>
<dbReference type="EMBL" id="WWBZ02000011">
    <property type="protein sequence ID" value="KAF4311192.1"/>
    <property type="molecule type" value="Genomic_DNA"/>
</dbReference>
<dbReference type="Pfam" id="PF20253">
    <property type="entry name" value="DUF6604"/>
    <property type="match status" value="1"/>
</dbReference>
<dbReference type="InterPro" id="IPR046539">
    <property type="entry name" value="DUF6604"/>
</dbReference>
<dbReference type="AlphaFoldDB" id="A0A8H4J1F1"/>
<proteinExistence type="predicted"/>